<evidence type="ECO:0000313" key="5">
    <source>
        <dbReference type="EMBL" id="MEQ4484221.1"/>
    </source>
</evidence>
<evidence type="ECO:0000256" key="3">
    <source>
        <dbReference type="ARBA" id="ARBA00022840"/>
    </source>
</evidence>
<dbReference type="InterPro" id="IPR037171">
    <property type="entry name" value="NagB/RpiA_transferase-like"/>
</dbReference>
<keyword evidence="2 4" id="KW-0547">Nucleotide-binding</keyword>
<protein>
    <recommendedName>
        <fullName evidence="4">5-formyltetrahydrofolate cyclo-ligase</fullName>
        <ecNumber evidence="4">6.3.3.2</ecNumber>
    </recommendedName>
</protein>
<dbReference type="GO" id="GO:0030272">
    <property type="term" value="F:5-formyltetrahydrofolate cyclo-ligase activity"/>
    <property type="evidence" value="ECO:0007669"/>
    <property type="project" value="UniProtKB-EC"/>
</dbReference>
<dbReference type="Gene3D" id="3.40.50.10420">
    <property type="entry name" value="NagB/RpiA/CoA transferase-like"/>
    <property type="match status" value="1"/>
</dbReference>
<dbReference type="EMBL" id="JASKHM010000010">
    <property type="protein sequence ID" value="MEQ4484221.1"/>
    <property type="molecule type" value="Genomic_DNA"/>
</dbReference>
<evidence type="ECO:0000256" key="4">
    <source>
        <dbReference type="RuleBase" id="RU361279"/>
    </source>
</evidence>
<dbReference type="InterPro" id="IPR024185">
    <property type="entry name" value="FTHF_cligase-like_sf"/>
</dbReference>
<dbReference type="InterPro" id="IPR002698">
    <property type="entry name" value="FTHF_cligase"/>
</dbReference>
<evidence type="ECO:0000313" key="6">
    <source>
        <dbReference type="Proteomes" id="UP001493487"/>
    </source>
</evidence>
<evidence type="ECO:0000256" key="1">
    <source>
        <dbReference type="ARBA" id="ARBA00010638"/>
    </source>
</evidence>
<dbReference type="Proteomes" id="UP001493487">
    <property type="component" value="Unassembled WGS sequence"/>
</dbReference>
<reference evidence="5 6" key="1">
    <citation type="journal article" date="2023" name="Genome Announc.">
        <title>Pan-Genome Analyses of the Genus Cohnella and Proposal of the Novel Species Cohnella silvisoli sp. nov., Isolated from Forest Soil.</title>
        <authorList>
            <person name="Wang C."/>
            <person name="Mao L."/>
            <person name="Bao G."/>
            <person name="Zhu H."/>
        </authorList>
    </citation>
    <scope>NUCLEOTIDE SEQUENCE [LARGE SCALE GENOMIC DNA]</scope>
    <source>
        <strain evidence="5 6">NL03-T5-1</strain>
    </source>
</reference>
<accession>A0ABV1KVY2</accession>
<organism evidence="5 6">
    <name type="scientific">Cohnella silvisoli</name>
    <dbReference type="NCBI Taxonomy" id="2873699"/>
    <lineage>
        <taxon>Bacteria</taxon>
        <taxon>Bacillati</taxon>
        <taxon>Bacillota</taxon>
        <taxon>Bacilli</taxon>
        <taxon>Bacillales</taxon>
        <taxon>Paenibacillaceae</taxon>
        <taxon>Cohnella</taxon>
    </lineage>
</organism>
<keyword evidence="6" id="KW-1185">Reference proteome</keyword>
<dbReference type="SUPFAM" id="SSF100950">
    <property type="entry name" value="NagB/RpiA/CoA transferase-like"/>
    <property type="match status" value="1"/>
</dbReference>
<dbReference type="EC" id="6.3.3.2" evidence="4"/>
<gene>
    <name evidence="5" type="ORF">QJS35_17630</name>
</gene>
<keyword evidence="4" id="KW-0460">Magnesium</keyword>
<keyword evidence="4" id="KW-0479">Metal-binding</keyword>
<keyword evidence="5" id="KW-0436">Ligase</keyword>
<comment type="catalytic activity">
    <reaction evidence="4">
        <text>(6S)-5-formyl-5,6,7,8-tetrahydrofolate + ATP = (6R)-5,10-methenyltetrahydrofolate + ADP + phosphate</text>
        <dbReference type="Rhea" id="RHEA:10488"/>
        <dbReference type="ChEBI" id="CHEBI:30616"/>
        <dbReference type="ChEBI" id="CHEBI:43474"/>
        <dbReference type="ChEBI" id="CHEBI:57455"/>
        <dbReference type="ChEBI" id="CHEBI:57457"/>
        <dbReference type="ChEBI" id="CHEBI:456216"/>
        <dbReference type="EC" id="6.3.3.2"/>
    </reaction>
</comment>
<dbReference type="RefSeq" id="WP_232186603.1">
    <property type="nucleotide sequence ID" value="NZ_JAIOAP010000009.1"/>
</dbReference>
<dbReference type="PANTHER" id="PTHR23407:SF1">
    <property type="entry name" value="5-FORMYLTETRAHYDROFOLATE CYCLO-LIGASE"/>
    <property type="match status" value="1"/>
</dbReference>
<proteinExistence type="inferred from homology"/>
<keyword evidence="3 4" id="KW-0067">ATP-binding</keyword>
<comment type="cofactor">
    <cofactor evidence="4">
        <name>Mg(2+)</name>
        <dbReference type="ChEBI" id="CHEBI:18420"/>
    </cofactor>
</comment>
<name>A0ABV1KVY2_9BACL</name>
<dbReference type="NCBIfam" id="TIGR02727">
    <property type="entry name" value="MTHFS_bact"/>
    <property type="match status" value="1"/>
</dbReference>
<evidence type="ECO:0000256" key="2">
    <source>
        <dbReference type="ARBA" id="ARBA00022741"/>
    </source>
</evidence>
<sequence>MKNAKMKVDFHGILEVGMSFMDEEQRTSDKGEWRRRMTAVRDAMSPDEREQRSLQLCVLLELEVISVLRKRLERPLNICAYGPFRSEASALPLINKCWKMGDQIFAPRILPGGEGMELRKVEALSNWIPGKWGVPEPDPLHTSIRNGMQPLDAVLVPGIAFNEIGGRLGYGGGYYDRLYAGEQGTNHSETTLWIGFAFASQVVRDPLPSEPHDLRLSGLATDEKVIWFN</sequence>
<dbReference type="Pfam" id="PF01812">
    <property type="entry name" value="5-FTHF_cyc-lig"/>
    <property type="match status" value="1"/>
</dbReference>
<comment type="similarity">
    <text evidence="1 4">Belongs to the 5-formyltetrahydrofolate cyclo-ligase family.</text>
</comment>
<dbReference type="PANTHER" id="PTHR23407">
    <property type="entry name" value="ATPASE INHIBITOR/5-FORMYLTETRAHYDROFOLATE CYCLO-LIGASE"/>
    <property type="match status" value="1"/>
</dbReference>
<comment type="caution">
    <text evidence="5">The sequence shown here is derived from an EMBL/GenBank/DDBJ whole genome shotgun (WGS) entry which is preliminary data.</text>
</comment>
<dbReference type="PIRSF" id="PIRSF006806">
    <property type="entry name" value="FTHF_cligase"/>
    <property type="match status" value="1"/>
</dbReference>